<dbReference type="Gene3D" id="2.60.40.1120">
    <property type="entry name" value="Carboxypeptidase-like, regulatory domain"/>
    <property type="match status" value="1"/>
</dbReference>
<dbReference type="PANTHER" id="PTHR30069">
    <property type="entry name" value="TONB-DEPENDENT OUTER MEMBRANE RECEPTOR"/>
    <property type="match status" value="1"/>
</dbReference>
<dbReference type="Gene3D" id="2.170.130.10">
    <property type="entry name" value="TonB-dependent receptor, plug domain"/>
    <property type="match status" value="1"/>
</dbReference>
<evidence type="ECO:0000313" key="13">
    <source>
        <dbReference type="EMBL" id="SDE12838.1"/>
    </source>
</evidence>
<evidence type="ECO:0000256" key="10">
    <source>
        <dbReference type="SAM" id="SignalP"/>
    </source>
</evidence>
<dbReference type="SUPFAM" id="SSF49464">
    <property type="entry name" value="Carboxypeptidase regulatory domain-like"/>
    <property type="match status" value="1"/>
</dbReference>
<keyword evidence="5 10" id="KW-0732">Signal</keyword>
<protein>
    <submittedName>
        <fullName evidence="13">Outer membrane receptor proteins, mostly Fe transport</fullName>
    </submittedName>
</protein>
<feature type="region of interest" description="Disordered" evidence="9">
    <location>
        <begin position="796"/>
        <end position="818"/>
    </location>
</feature>
<evidence type="ECO:0000256" key="1">
    <source>
        <dbReference type="ARBA" id="ARBA00004571"/>
    </source>
</evidence>
<evidence type="ECO:0000256" key="4">
    <source>
        <dbReference type="ARBA" id="ARBA00022692"/>
    </source>
</evidence>
<dbReference type="Pfam" id="PF14905">
    <property type="entry name" value="OMP_b-brl_3"/>
    <property type="match status" value="1"/>
</dbReference>
<sequence length="818" mass="89297">MKKLLLLTLTIALFFKAHAQFPGGFGGGAKKTTVTGRITAVILDSLTKKPIDYATVSLINVKDNKSVNGGVTDEKGKLSLQNVSPDAYKLMIGFMGYKTKTILVTTTPGKPDNNMGTIYISSTENVLADVQVQGTKAVIENKIDRMVYNAEADGTNAGGDATDVMRKVPMLSVDVDGNVQLRGGAVRVLINGKPSGTMASSVADALKMIPAEQIKSVEVITSPSAKYDAEGSGGIINIITKKSNAQGVSGTVNASAGTRQNNGAFNLTAKTGRLSINTSLGTNLAYAQKSRVQFENNTRIDSLTKTTFNNISQDGYSKWSRNGYNGSVGVDYDFNAYNNLSSNLKYNNFSNGGPGEADYTINGVKLVNKSDMDMGFSNFDWNVDYKHTTKKEGEEFTISGQLSTGRNTTEFQNEIMGSNFKPINNNNTGKNKEYTAQTDYTYPFSKSTILEVGAKGIFRNISSEFSNESEGDFDYNQDVASAYGVISFKLSKKLNFKGGLRSEYTSISFNTEKAGIQKNDYFNLFPSVIISQTLKGNATLKLSYNRRVQRPSLSYLNPFRNESDQFNVREGRPDLAPELSDNLELGYSTFIKGSVINASVFYRRTGGVIESSITSFKENGVDKTLTSFINVGVAQTYGANVFASYNPKPKWTLMTNLGVNTYEVSNSLTGVSTGTFLNYNIFGRSAYGFGKGYNFELFGVVNSPRRTYQGKTDAMVFYGASFKKDILNKKGSIGINTLNPFTRDLHIKTVNNSVTTDGNRISTLYQSTNIYYPLRSFGVNFSYSFGKLKFTEKKKIKNDDTKQDQQQGGGGMGGGVQQ</sequence>
<dbReference type="InterPro" id="IPR037066">
    <property type="entry name" value="Plug_dom_sf"/>
</dbReference>
<evidence type="ECO:0000256" key="2">
    <source>
        <dbReference type="ARBA" id="ARBA00022448"/>
    </source>
</evidence>
<evidence type="ECO:0000256" key="7">
    <source>
        <dbReference type="ARBA" id="ARBA00023237"/>
    </source>
</evidence>
<dbReference type="PANTHER" id="PTHR30069:SF29">
    <property type="entry name" value="HEMOGLOBIN AND HEMOGLOBIN-HAPTOGLOBIN-BINDING PROTEIN 1-RELATED"/>
    <property type="match status" value="1"/>
</dbReference>
<dbReference type="RefSeq" id="WP_090772000.1">
    <property type="nucleotide sequence ID" value="NZ_FMZH01000012.1"/>
</dbReference>
<evidence type="ECO:0000256" key="6">
    <source>
        <dbReference type="ARBA" id="ARBA00023136"/>
    </source>
</evidence>
<evidence type="ECO:0000259" key="12">
    <source>
        <dbReference type="Pfam" id="PF14905"/>
    </source>
</evidence>
<keyword evidence="13" id="KW-0675">Receptor</keyword>
<dbReference type="STRING" id="390242.SAMN04488024_11249"/>
<dbReference type="InterPro" id="IPR041700">
    <property type="entry name" value="OMP_b-brl_3"/>
</dbReference>
<dbReference type="InterPro" id="IPR012910">
    <property type="entry name" value="Plug_dom"/>
</dbReference>
<keyword evidence="3 8" id="KW-1134">Transmembrane beta strand</keyword>
<dbReference type="GO" id="GO:0015344">
    <property type="term" value="F:siderophore uptake transmembrane transporter activity"/>
    <property type="evidence" value="ECO:0007669"/>
    <property type="project" value="TreeGrafter"/>
</dbReference>
<evidence type="ECO:0000256" key="3">
    <source>
        <dbReference type="ARBA" id="ARBA00022452"/>
    </source>
</evidence>
<dbReference type="GO" id="GO:0044718">
    <property type="term" value="P:siderophore transmembrane transport"/>
    <property type="evidence" value="ECO:0007669"/>
    <property type="project" value="TreeGrafter"/>
</dbReference>
<dbReference type="InterPro" id="IPR008969">
    <property type="entry name" value="CarboxyPept-like_regulatory"/>
</dbReference>
<dbReference type="PROSITE" id="PS52016">
    <property type="entry name" value="TONB_DEPENDENT_REC_3"/>
    <property type="match status" value="1"/>
</dbReference>
<dbReference type="AlphaFoldDB" id="A0A1G7AD33"/>
<keyword evidence="6 8" id="KW-0472">Membrane</keyword>
<feature type="domain" description="Outer membrane protein beta-barrel" evidence="12">
    <location>
        <begin position="387"/>
        <end position="783"/>
    </location>
</feature>
<feature type="compositionally biased region" description="Gly residues" evidence="9">
    <location>
        <begin position="807"/>
        <end position="818"/>
    </location>
</feature>
<comment type="subcellular location">
    <subcellularLocation>
        <location evidence="1 8">Cell outer membrane</location>
        <topology evidence="1 8">Multi-pass membrane protein</topology>
    </subcellularLocation>
</comment>
<dbReference type="InterPro" id="IPR039426">
    <property type="entry name" value="TonB-dep_rcpt-like"/>
</dbReference>
<reference evidence="14" key="1">
    <citation type="submission" date="2016-10" db="EMBL/GenBank/DDBJ databases">
        <authorList>
            <person name="Varghese N."/>
            <person name="Submissions S."/>
        </authorList>
    </citation>
    <scope>NUCLEOTIDE SEQUENCE [LARGE SCALE GENOMIC DNA]</scope>
    <source>
        <strain evidence="14">DSM 18609</strain>
    </source>
</reference>
<evidence type="ECO:0000313" key="14">
    <source>
        <dbReference type="Proteomes" id="UP000199455"/>
    </source>
</evidence>
<dbReference type="EMBL" id="FMZH01000012">
    <property type="protein sequence ID" value="SDE12838.1"/>
    <property type="molecule type" value="Genomic_DNA"/>
</dbReference>
<keyword evidence="7 8" id="KW-0998">Cell outer membrane</keyword>
<feature type="domain" description="TonB-dependent receptor plug" evidence="11">
    <location>
        <begin position="147"/>
        <end position="235"/>
    </location>
</feature>
<dbReference type="Proteomes" id="UP000199455">
    <property type="component" value="Unassembled WGS sequence"/>
</dbReference>
<name>A0A1G7AD33_9SPHI</name>
<organism evidence="13 14">
    <name type="scientific">Pedobacter soli</name>
    <dbReference type="NCBI Taxonomy" id="390242"/>
    <lineage>
        <taxon>Bacteria</taxon>
        <taxon>Pseudomonadati</taxon>
        <taxon>Bacteroidota</taxon>
        <taxon>Sphingobacteriia</taxon>
        <taxon>Sphingobacteriales</taxon>
        <taxon>Sphingobacteriaceae</taxon>
        <taxon>Pedobacter</taxon>
    </lineage>
</organism>
<feature type="signal peptide" evidence="10">
    <location>
        <begin position="1"/>
        <end position="19"/>
    </location>
</feature>
<dbReference type="Pfam" id="PF07715">
    <property type="entry name" value="Plug"/>
    <property type="match status" value="1"/>
</dbReference>
<keyword evidence="2 8" id="KW-0813">Transport</keyword>
<accession>A0A1G7AD33</accession>
<proteinExistence type="inferred from homology"/>
<keyword evidence="14" id="KW-1185">Reference proteome</keyword>
<evidence type="ECO:0000259" key="11">
    <source>
        <dbReference type="Pfam" id="PF07715"/>
    </source>
</evidence>
<feature type="chain" id="PRO_5011460722" evidence="10">
    <location>
        <begin position="20"/>
        <end position="818"/>
    </location>
</feature>
<dbReference type="SUPFAM" id="SSF56935">
    <property type="entry name" value="Porins"/>
    <property type="match status" value="1"/>
</dbReference>
<evidence type="ECO:0000256" key="5">
    <source>
        <dbReference type="ARBA" id="ARBA00022729"/>
    </source>
</evidence>
<dbReference type="Gene3D" id="2.40.170.20">
    <property type="entry name" value="TonB-dependent receptor, beta-barrel domain"/>
    <property type="match status" value="1"/>
</dbReference>
<dbReference type="GO" id="GO:0009279">
    <property type="term" value="C:cell outer membrane"/>
    <property type="evidence" value="ECO:0007669"/>
    <property type="project" value="UniProtKB-SubCell"/>
</dbReference>
<evidence type="ECO:0000256" key="9">
    <source>
        <dbReference type="SAM" id="MobiDB-lite"/>
    </source>
</evidence>
<keyword evidence="4 8" id="KW-0812">Transmembrane</keyword>
<dbReference type="Pfam" id="PF13620">
    <property type="entry name" value="CarboxypepD_reg"/>
    <property type="match status" value="1"/>
</dbReference>
<dbReference type="InterPro" id="IPR036942">
    <property type="entry name" value="Beta-barrel_TonB_sf"/>
</dbReference>
<evidence type="ECO:0000256" key="8">
    <source>
        <dbReference type="PROSITE-ProRule" id="PRU01360"/>
    </source>
</evidence>
<gene>
    <name evidence="13" type="ORF">SAMN04488024_11249</name>
</gene>
<comment type="similarity">
    <text evidence="8">Belongs to the TonB-dependent receptor family.</text>
</comment>